<dbReference type="AlphaFoldDB" id="M0HD98"/>
<comment type="caution">
    <text evidence="2">The sequence shown here is derived from an EMBL/GenBank/DDBJ whole genome shotgun (WGS) entry which is preliminary data.</text>
</comment>
<organism evidence="2 3">
    <name type="scientific">Haloferax elongans ATCC BAA-1513</name>
    <dbReference type="NCBI Taxonomy" id="1230453"/>
    <lineage>
        <taxon>Archaea</taxon>
        <taxon>Methanobacteriati</taxon>
        <taxon>Methanobacteriota</taxon>
        <taxon>Stenosarchaea group</taxon>
        <taxon>Halobacteria</taxon>
        <taxon>Halobacteriales</taxon>
        <taxon>Haloferacaceae</taxon>
        <taxon>Haloferax</taxon>
    </lineage>
</organism>
<name>M0HD98_HALEO</name>
<sequence length="70" mass="7871">MTGNTHKSDDDTEEVAANIIEESAEMGDRGAESPPEGQTCARCERDAVPGPGDEWFCEEHQREYFEERHS</sequence>
<proteinExistence type="predicted"/>
<gene>
    <name evidence="2" type="ORF">C453_17269</name>
</gene>
<accession>M0HD98</accession>
<dbReference type="Proteomes" id="UP000011612">
    <property type="component" value="Unassembled WGS sequence"/>
</dbReference>
<feature type="region of interest" description="Disordered" evidence="1">
    <location>
        <begin position="23"/>
        <end position="54"/>
    </location>
</feature>
<protein>
    <submittedName>
        <fullName evidence="2">Uncharacterized protein</fullName>
    </submittedName>
</protein>
<evidence type="ECO:0000256" key="1">
    <source>
        <dbReference type="SAM" id="MobiDB-lite"/>
    </source>
</evidence>
<reference evidence="2 3" key="1">
    <citation type="journal article" date="2014" name="PLoS Genet.">
        <title>Phylogenetically driven sequencing of extremely halophilic archaea reveals strategies for static and dynamic osmo-response.</title>
        <authorList>
            <person name="Becker E.A."/>
            <person name="Seitzer P.M."/>
            <person name="Tritt A."/>
            <person name="Larsen D."/>
            <person name="Krusor M."/>
            <person name="Yao A.I."/>
            <person name="Wu D."/>
            <person name="Madern D."/>
            <person name="Eisen J.A."/>
            <person name="Darling A.E."/>
            <person name="Facciotti M.T."/>
        </authorList>
    </citation>
    <scope>NUCLEOTIDE SEQUENCE [LARGE SCALE GENOMIC DNA]</scope>
    <source>
        <strain evidence="2 3">ATCC BAA-1513</strain>
    </source>
</reference>
<evidence type="ECO:0000313" key="2">
    <source>
        <dbReference type="EMBL" id="ELZ81788.1"/>
    </source>
</evidence>
<evidence type="ECO:0000313" key="3">
    <source>
        <dbReference type="Proteomes" id="UP000011612"/>
    </source>
</evidence>
<dbReference type="EMBL" id="AOLK01000023">
    <property type="protein sequence ID" value="ELZ81788.1"/>
    <property type="molecule type" value="Genomic_DNA"/>
</dbReference>
<keyword evidence="3" id="KW-1185">Reference proteome</keyword>